<dbReference type="EC" id="4.1.1.96" evidence="2 11"/>
<comment type="similarity">
    <text evidence="8 11">Belongs to the Orn/Lys/Arg decarboxylase class-II family. NspC subfamily.</text>
</comment>
<organism evidence="14 15">
    <name type="scientific">Agaribacter marinus</name>
    <dbReference type="NCBI Taxonomy" id="1431249"/>
    <lineage>
        <taxon>Bacteria</taxon>
        <taxon>Pseudomonadati</taxon>
        <taxon>Pseudomonadota</taxon>
        <taxon>Gammaproteobacteria</taxon>
        <taxon>Alteromonadales</taxon>
        <taxon>Alteromonadaceae</taxon>
        <taxon>Agaribacter</taxon>
    </lineage>
</organism>
<evidence type="ECO:0000313" key="15">
    <source>
        <dbReference type="Proteomes" id="UP001156601"/>
    </source>
</evidence>
<keyword evidence="7 11" id="KW-0456">Lyase</keyword>
<dbReference type="AlphaFoldDB" id="A0AA37WIM1"/>
<comment type="cofactor">
    <cofactor evidence="1 11">
        <name>pyridoxal 5'-phosphate</name>
        <dbReference type="ChEBI" id="CHEBI:597326"/>
    </cofactor>
</comment>
<evidence type="ECO:0000256" key="2">
    <source>
        <dbReference type="ARBA" id="ARBA00012259"/>
    </source>
</evidence>
<evidence type="ECO:0000256" key="1">
    <source>
        <dbReference type="ARBA" id="ARBA00001933"/>
    </source>
</evidence>
<proteinExistence type="inferred from homology"/>
<evidence type="ECO:0000256" key="3">
    <source>
        <dbReference type="ARBA" id="ARBA00013633"/>
    </source>
</evidence>
<evidence type="ECO:0000256" key="6">
    <source>
        <dbReference type="ARBA" id="ARBA00023066"/>
    </source>
</evidence>
<evidence type="ECO:0000256" key="9">
    <source>
        <dbReference type="ARBA" id="ARBA00047351"/>
    </source>
</evidence>
<dbReference type="InterPro" id="IPR029066">
    <property type="entry name" value="PLP-binding_barrel"/>
</dbReference>
<keyword evidence="11" id="KW-0963">Cytoplasm</keyword>
<dbReference type="Proteomes" id="UP001156601">
    <property type="component" value="Unassembled WGS sequence"/>
</dbReference>
<evidence type="ECO:0000256" key="8">
    <source>
        <dbReference type="ARBA" id="ARBA00025802"/>
    </source>
</evidence>
<accession>A0AA37WIM1</accession>
<dbReference type="SUPFAM" id="SSF50621">
    <property type="entry name" value="Alanine racemase C-terminal domain-like"/>
    <property type="match status" value="1"/>
</dbReference>
<dbReference type="PIRSF" id="PIRSF038941">
    <property type="entry name" value="NspC"/>
    <property type="match status" value="1"/>
</dbReference>
<feature type="domain" description="Orn/DAP/Arg decarboxylase 2 C-terminal" evidence="13">
    <location>
        <begin position="100"/>
        <end position="349"/>
    </location>
</feature>
<evidence type="ECO:0000256" key="5">
    <source>
        <dbReference type="ARBA" id="ARBA00022898"/>
    </source>
</evidence>
<evidence type="ECO:0000256" key="4">
    <source>
        <dbReference type="ARBA" id="ARBA00022793"/>
    </source>
</evidence>
<keyword evidence="5 11" id="KW-0663">Pyridoxal phosphate</keyword>
<evidence type="ECO:0000256" key="7">
    <source>
        <dbReference type="ARBA" id="ARBA00023239"/>
    </source>
</evidence>
<dbReference type="GO" id="GO:0008295">
    <property type="term" value="P:spermidine biosynthetic process"/>
    <property type="evidence" value="ECO:0007669"/>
    <property type="project" value="UniProtKB-KW"/>
</dbReference>
<evidence type="ECO:0000256" key="12">
    <source>
        <dbReference type="PIRSR" id="PIRSR038941-1"/>
    </source>
</evidence>
<dbReference type="GO" id="GO:0005737">
    <property type="term" value="C:cytoplasm"/>
    <property type="evidence" value="ECO:0007669"/>
    <property type="project" value="UniProtKB-SubCell"/>
</dbReference>
<comment type="function">
    <text evidence="11">Catalyzes the decarboxylation of carboxynorspermidine and carboxyspermidine.</text>
</comment>
<comment type="catalytic activity">
    <reaction evidence="9 11">
        <text>carboxyspermidine + H(+) = spermidine + CO2</text>
        <dbReference type="Rhea" id="RHEA:34095"/>
        <dbReference type="ChEBI" id="CHEBI:15378"/>
        <dbReference type="ChEBI" id="CHEBI:16526"/>
        <dbReference type="ChEBI" id="CHEBI:57834"/>
        <dbReference type="ChEBI" id="CHEBI:65072"/>
        <dbReference type="EC" id="4.1.1.96"/>
    </reaction>
</comment>
<dbReference type="PANTHER" id="PTHR43727:SF1">
    <property type="entry name" value="CARBOXYNORSPERMIDINE_CARBOXYSPERMIDINE DECARBOXYLASE"/>
    <property type="match status" value="1"/>
</dbReference>
<dbReference type="GO" id="GO:0008836">
    <property type="term" value="F:diaminopimelate decarboxylase activity"/>
    <property type="evidence" value="ECO:0007669"/>
    <property type="project" value="TreeGrafter"/>
</dbReference>
<sequence length="393" mass="44245">MVEFNNAILMYFQFMTYNTLYDDLPSPCYVCEEEKLEANLKLLDYVQKQAGVDIILALKAFSTWSTFPLVKQYLKGATSSGVWEAKLAREEIGSDVHVYSPAYKQQDIDELVDLVDHISFNSLRQWQRYQAQIKKAGVSAGLRINPENQEADTPLYDPCAPGSRLGILAEDLENIDLSGIDGFHCHNLCECDSYAAERTLLAIENKFGKYLPTLKWLNLGGGHLITREGYDVEHLIHTLKAFKARYPNLHIILEPGSAVAWQTGVLVSEVVDIVENQGNIAILDISATAHMPDVLEMPYRPTVTGAGLPQEKSYTYRFGGNSCLAGDMLEAYSFDKPLNIGDKVIFEDMIHYTMVKTTFFNGVQHPAIYVIKKNGNVEIVREFAYKDFKDKLS</sequence>
<evidence type="ECO:0000256" key="10">
    <source>
        <dbReference type="ARBA" id="ARBA00047389"/>
    </source>
</evidence>
<keyword evidence="4 11" id="KW-0210">Decarboxylase</keyword>
<dbReference type="GO" id="GO:0009089">
    <property type="term" value="P:lysine biosynthetic process via diaminopimelate"/>
    <property type="evidence" value="ECO:0007669"/>
    <property type="project" value="TreeGrafter"/>
</dbReference>
<comment type="catalytic activity">
    <reaction evidence="10 11">
        <text>carboxynorspermidine + H(+) = norspermidine + CO2</text>
        <dbReference type="Rhea" id="RHEA:34099"/>
        <dbReference type="ChEBI" id="CHEBI:15378"/>
        <dbReference type="ChEBI" id="CHEBI:16526"/>
        <dbReference type="ChEBI" id="CHEBI:57920"/>
        <dbReference type="ChEBI" id="CHEBI:65070"/>
        <dbReference type="EC" id="4.1.1.96"/>
    </reaction>
</comment>
<evidence type="ECO:0000259" key="13">
    <source>
        <dbReference type="Pfam" id="PF00278"/>
    </source>
</evidence>
<dbReference type="EMBL" id="BSOT01000005">
    <property type="protein sequence ID" value="GLR71147.1"/>
    <property type="molecule type" value="Genomic_DNA"/>
</dbReference>
<dbReference type="CDD" id="cd06829">
    <property type="entry name" value="PLPDE_III_CANSDC"/>
    <property type="match status" value="1"/>
</dbReference>
<dbReference type="InterPro" id="IPR005730">
    <property type="entry name" value="Nsp_de-COase"/>
</dbReference>
<dbReference type="PANTHER" id="PTHR43727">
    <property type="entry name" value="DIAMINOPIMELATE DECARBOXYLASE"/>
    <property type="match status" value="1"/>
</dbReference>
<feature type="binding site" evidence="12">
    <location>
        <position position="293"/>
    </location>
    <ligand>
        <name>substrate</name>
    </ligand>
</feature>
<protein>
    <recommendedName>
        <fullName evidence="3 11">Carboxynorspermidine/carboxyspermidine decarboxylase</fullName>
        <shortName evidence="11">CANS DC/CAS DC</shortName>
        <shortName evidence="11">CANSDC/CASDC</shortName>
        <ecNumber evidence="2 11">4.1.1.96</ecNumber>
    </recommendedName>
</protein>
<reference evidence="14" key="2">
    <citation type="submission" date="2023-01" db="EMBL/GenBank/DDBJ databases">
        <title>Draft genome sequence of Agaribacter marinus strain NBRC 110023.</title>
        <authorList>
            <person name="Sun Q."/>
            <person name="Mori K."/>
        </authorList>
    </citation>
    <scope>NUCLEOTIDE SEQUENCE</scope>
    <source>
        <strain evidence="14">NBRC 110023</strain>
    </source>
</reference>
<gene>
    <name evidence="14" type="ORF">GCM10007852_20550</name>
</gene>
<evidence type="ECO:0000256" key="11">
    <source>
        <dbReference type="PIRNR" id="PIRNR038941"/>
    </source>
</evidence>
<dbReference type="GO" id="GO:0045312">
    <property type="term" value="P:nor-spermidine biosynthetic process"/>
    <property type="evidence" value="ECO:0007669"/>
    <property type="project" value="InterPro"/>
</dbReference>
<name>A0AA37WIM1_9ALTE</name>
<comment type="subcellular location">
    <subcellularLocation>
        <location evidence="11">Cytoplasm</location>
    </subcellularLocation>
</comment>
<dbReference type="SUPFAM" id="SSF51419">
    <property type="entry name" value="PLP-binding barrel"/>
    <property type="match status" value="1"/>
</dbReference>
<dbReference type="InterPro" id="IPR009006">
    <property type="entry name" value="Ala_racemase/Decarboxylase_C"/>
</dbReference>
<keyword evidence="6 11" id="KW-0745">Spermidine biosynthesis</keyword>
<evidence type="ECO:0000313" key="14">
    <source>
        <dbReference type="EMBL" id="GLR71147.1"/>
    </source>
</evidence>
<dbReference type="Pfam" id="PF00278">
    <property type="entry name" value="Orn_DAP_Arg_deC"/>
    <property type="match status" value="1"/>
</dbReference>
<comment type="subunit">
    <text evidence="11">Homodimer.</text>
</comment>
<comment type="caution">
    <text evidence="14">The sequence shown here is derived from an EMBL/GenBank/DDBJ whole genome shotgun (WGS) entry which is preliminary data.</text>
</comment>
<dbReference type="Gene3D" id="3.20.20.10">
    <property type="entry name" value="Alanine racemase"/>
    <property type="match status" value="1"/>
</dbReference>
<reference evidence="14" key="1">
    <citation type="journal article" date="2014" name="Int. J. Syst. Evol. Microbiol.">
        <title>Complete genome sequence of Corynebacterium casei LMG S-19264T (=DSM 44701T), isolated from a smear-ripened cheese.</title>
        <authorList>
            <consortium name="US DOE Joint Genome Institute (JGI-PGF)"/>
            <person name="Walter F."/>
            <person name="Albersmeier A."/>
            <person name="Kalinowski J."/>
            <person name="Ruckert C."/>
        </authorList>
    </citation>
    <scope>NUCLEOTIDE SEQUENCE</scope>
    <source>
        <strain evidence="14">NBRC 110023</strain>
    </source>
</reference>
<dbReference type="Gene3D" id="2.40.37.10">
    <property type="entry name" value="Lyase, Ornithine Decarboxylase, Chain A, domain 1"/>
    <property type="match status" value="1"/>
</dbReference>
<dbReference type="NCBIfam" id="TIGR01047">
    <property type="entry name" value="nspC"/>
    <property type="match status" value="1"/>
</dbReference>
<dbReference type="FunFam" id="2.40.37.10:FF:000013">
    <property type="entry name" value="Carboxynorspermidine decarboxylase"/>
    <property type="match status" value="1"/>
</dbReference>
<dbReference type="InterPro" id="IPR022643">
    <property type="entry name" value="De-COase2_C"/>
</dbReference>
<dbReference type="FunFam" id="3.20.20.10:FF:000012">
    <property type="entry name" value="Carboxynorspermidine/carboxyspermidine decarboxylase"/>
    <property type="match status" value="1"/>
</dbReference>
<keyword evidence="11" id="KW-0620">Polyamine biosynthesis</keyword>
<keyword evidence="15" id="KW-1185">Reference proteome</keyword>